<sequence>MSQTLLNIFYQSHTGSWAITILLFVISYFLLKAGKNKASKIVHMILRLFYVIMIVSGIGTLIGYSFTPVYVVKGIIALVLIYAMEMILVRTKKGTLGQQAMTYWILFAITLIVVVLIGFGVITF</sequence>
<accession>A0A941AM75</accession>
<dbReference type="GO" id="GO:0005886">
    <property type="term" value="C:plasma membrane"/>
    <property type="evidence" value="ECO:0007669"/>
    <property type="project" value="UniProtKB-SubCell"/>
</dbReference>
<keyword evidence="7" id="KW-1185">Reference proteome</keyword>
<feature type="transmembrane region" description="Helical" evidence="5">
    <location>
        <begin position="101"/>
        <end position="122"/>
    </location>
</feature>
<dbReference type="Pfam" id="PF07457">
    <property type="entry name" value="DUF1516"/>
    <property type="match status" value="1"/>
</dbReference>
<evidence type="ECO:0000313" key="7">
    <source>
        <dbReference type="Proteomes" id="UP000678228"/>
    </source>
</evidence>
<dbReference type="HAMAP" id="MF_01536">
    <property type="entry name" value="UPF0344"/>
    <property type="match status" value="1"/>
</dbReference>
<feature type="transmembrane region" description="Helical" evidence="5">
    <location>
        <begin position="15"/>
        <end position="33"/>
    </location>
</feature>
<proteinExistence type="inferred from homology"/>
<comment type="similarity">
    <text evidence="5">Belongs to the UPF0344 family.</text>
</comment>
<comment type="subcellular location">
    <subcellularLocation>
        <location evidence="5">Cell membrane</location>
        <topology evidence="5">Multi-pass membrane protein</topology>
    </subcellularLocation>
</comment>
<evidence type="ECO:0000256" key="4">
    <source>
        <dbReference type="ARBA" id="ARBA00023136"/>
    </source>
</evidence>
<evidence type="ECO:0000256" key="2">
    <source>
        <dbReference type="ARBA" id="ARBA00022692"/>
    </source>
</evidence>
<gene>
    <name evidence="6" type="ORF">J7W16_00625</name>
</gene>
<evidence type="ECO:0000256" key="1">
    <source>
        <dbReference type="ARBA" id="ARBA00022475"/>
    </source>
</evidence>
<dbReference type="InterPro" id="IPR010899">
    <property type="entry name" value="UPF0344"/>
</dbReference>
<dbReference type="AlphaFoldDB" id="A0A941AM75"/>
<dbReference type="Proteomes" id="UP000678228">
    <property type="component" value="Unassembled WGS sequence"/>
</dbReference>
<protein>
    <recommendedName>
        <fullName evidence="5">UPF0344 protein J7W16_00625</fullName>
    </recommendedName>
</protein>
<dbReference type="RefSeq" id="WP_210594999.1">
    <property type="nucleotide sequence ID" value="NZ_JAGKSQ010000001.1"/>
</dbReference>
<evidence type="ECO:0000313" key="6">
    <source>
        <dbReference type="EMBL" id="MBP3949616.1"/>
    </source>
</evidence>
<keyword evidence="2 5" id="KW-0812">Transmembrane</keyword>
<reference evidence="6" key="1">
    <citation type="submission" date="2021-03" db="EMBL/GenBank/DDBJ databases">
        <title>Bacillus suaedae sp. nov., isolated from Suaeda aralocaspica.</title>
        <authorList>
            <person name="Lei R.F.R."/>
        </authorList>
    </citation>
    <scope>NUCLEOTIDE SEQUENCE</scope>
    <source>
        <strain evidence="6">YZJH907-2</strain>
    </source>
</reference>
<name>A0A941AM75_9BACI</name>
<dbReference type="EMBL" id="JAGKSQ010000001">
    <property type="protein sequence ID" value="MBP3949616.1"/>
    <property type="molecule type" value="Genomic_DNA"/>
</dbReference>
<comment type="caution">
    <text evidence="6">The sequence shown here is derived from an EMBL/GenBank/DDBJ whole genome shotgun (WGS) entry which is preliminary data.</text>
</comment>
<keyword evidence="4 5" id="KW-0472">Membrane</keyword>
<keyword evidence="3 5" id="KW-1133">Transmembrane helix</keyword>
<evidence type="ECO:0000256" key="5">
    <source>
        <dbReference type="HAMAP-Rule" id="MF_01536"/>
    </source>
</evidence>
<feature type="transmembrane region" description="Helical" evidence="5">
    <location>
        <begin position="70"/>
        <end position="89"/>
    </location>
</feature>
<organism evidence="6 7">
    <name type="scientific">Halalkalibacter suaedae</name>
    <dbReference type="NCBI Taxonomy" id="2822140"/>
    <lineage>
        <taxon>Bacteria</taxon>
        <taxon>Bacillati</taxon>
        <taxon>Bacillota</taxon>
        <taxon>Bacilli</taxon>
        <taxon>Bacillales</taxon>
        <taxon>Bacillaceae</taxon>
        <taxon>Halalkalibacter</taxon>
    </lineage>
</organism>
<keyword evidence="1 5" id="KW-1003">Cell membrane</keyword>
<evidence type="ECO:0000256" key="3">
    <source>
        <dbReference type="ARBA" id="ARBA00022989"/>
    </source>
</evidence>
<feature type="transmembrane region" description="Helical" evidence="5">
    <location>
        <begin position="45"/>
        <end position="64"/>
    </location>
</feature>
<dbReference type="NCBIfam" id="NF010198">
    <property type="entry name" value="PRK13673.1-5"/>
    <property type="match status" value="1"/>
</dbReference>